<sequence>MAFEQQVRERIEAVLDGDKKPEEIPGATSVRCAMGLVLGTLEGITTLSESDAWDYLDVGNVALVHELRVEYWDKAKEWRQRRAAEKEAIAEAEEAARTRRAYQAREARDEKFKALWDEFDAQRAARLAADGNAKSDGHRHHPNA</sequence>
<accession>A0A6N8S9X4</accession>
<evidence type="ECO:0000313" key="2">
    <source>
        <dbReference type="Proteomes" id="UP000435802"/>
    </source>
</evidence>
<name>A0A6N8S9X4_9HYPH</name>
<protein>
    <submittedName>
        <fullName evidence="1">Uncharacterized protein</fullName>
    </submittedName>
</protein>
<organism evidence="1 2">
    <name type="scientific">Shinella kummerowiae</name>
    <dbReference type="NCBI Taxonomy" id="417745"/>
    <lineage>
        <taxon>Bacteria</taxon>
        <taxon>Pseudomonadati</taxon>
        <taxon>Pseudomonadota</taxon>
        <taxon>Alphaproteobacteria</taxon>
        <taxon>Hyphomicrobiales</taxon>
        <taxon>Rhizobiaceae</taxon>
        <taxon>Shinella</taxon>
    </lineage>
</organism>
<evidence type="ECO:0000313" key="1">
    <source>
        <dbReference type="EMBL" id="MXN44086.1"/>
    </source>
</evidence>
<dbReference type="Proteomes" id="UP000435802">
    <property type="component" value="Unassembled WGS sequence"/>
</dbReference>
<dbReference type="OrthoDB" id="8403478at2"/>
<dbReference type="EMBL" id="WUMK01000001">
    <property type="protein sequence ID" value="MXN44086.1"/>
    <property type="molecule type" value="Genomic_DNA"/>
</dbReference>
<dbReference type="RefSeq" id="WP_160857063.1">
    <property type="nucleotide sequence ID" value="NZ_WUMK01000001.1"/>
</dbReference>
<dbReference type="AlphaFoldDB" id="A0A6N8S9X4"/>
<reference evidence="1 2" key="1">
    <citation type="submission" date="2019-12" db="EMBL/GenBank/DDBJ databases">
        <title>Shinella kummerowiae sp. nov., a symbiotic bacterium isolated from root nodules of the herbal legume Kummerowia stipulacea.</title>
        <authorList>
            <person name="Gao J."/>
        </authorList>
    </citation>
    <scope>NUCLEOTIDE SEQUENCE [LARGE SCALE GENOMIC DNA]</scope>
    <source>
        <strain evidence="1 2">CCBAU 25048</strain>
    </source>
</reference>
<comment type="caution">
    <text evidence="1">The sequence shown here is derived from an EMBL/GenBank/DDBJ whole genome shotgun (WGS) entry which is preliminary data.</text>
</comment>
<proteinExistence type="predicted"/>
<gene>
    <name evidence="1" type="ORF">GR138_02725</name>
</gene>
<keyword evidence="2" id="KW-1185">Reference proteome</keyword>